<geneLocation type="plasmid" evidence="4">
    <name>pmppla107</name>
</geneLocation>
<feature type="region of interest" description="Disordered" evidence="1">
    <location>
        <begin position="65"/>
        <end position="100"/>
    </location>
</feature>
<evidence type="ECO:0000313" key="3">
    <source>
        <dbReference type="EMBL" id="AXH60370.1"/>
    </source>
</evidence>
<sequence>MSKILEFQALEKKIAADTARFEKLRTELEGVGALAEHIRNEAKRMGLDPFEICLAVVPDLEKRLRKADSQATGKQPQTRQRKVKRYENPHTNEYIETKGGNNKTLKEWRQKWPNEVDSWATIIE</sequence>
<proteinExistence type="predicted"/>
<evidence type="ECO:0000259" key="2">
    <source>
        <dbReference type="Pfam" id="PF22055"/>
    </source>
</evidence>
<reference evidence="3 4" key="1">
    <citation type="journal article" date="2011" name="PLoS Pathog.">
        <title>Dynamic evolution of pathogenicity revealed by sequencing and comparative genomics of 19 Pseudomonas syringae isolates.</title>
        <authorList>
            <person name="Baltrus D.A."/>
            <person name="Nishimura M.T."/>
            <person name="Romanchuk A."/>
            <person name="Chang J.H."/>
            <person name="Mukhtar M.S."/>
            <person name="Cherkis K."/>
            <person name="Roach J."/>
            <person name="Grant S.R."/>
            <person name="Jones C.D."/>
            <person name="Dangl J.L."/>
        </authorList>
    </citation>
    <scope>NUCLEOTIDE SEQUENCE [LARGE SCALE GENOMIC DNA]</scope>
    <source>
        <strain evidence="3 4">M301315</strain>
    </source>
</reference>
<protein>
    <submittedName>
        <fullName evidence="3">Transcriptional regulator</fullName>
    </submittedName>
</protein>
<dbReference type="EMBL" id="CP031226">
    <property type="protein sequence ID" value="AXH60370.1"/>
    <property type="molecule type" value="Genomic_DNA"/>
</dbReference>
<dbReference type="AlphaFoldDB" id="A0AAD0PX43"/>
<feature type="compositionally biased region" description="Polar residues" evidence="1">
    <location>
        <begin position="69"/>
        <end position="78"/>
    </location>
</feature>
<feature type="domain" description="MvaT DNA-binding" evidence="2">
    <location>
        <begin position="84"/>
        <end position="119"/>
    </location>
</feature>
<dbReference type="Pfam" id="PF22055">
    <property type="entry name" value="MvaT_DBD"/>
    <property type="match status" value="1"/>
</dbReference>
<feature type="compositionally biased region" description="Basic and acidic residues" evidence="1">
    <location>
        <begin position="85"/>
        <end position="96"/>
    </location>
</feature>
<evidence type="ECO:0000256" key="1">
    <source>
        <dbReference type="SAM" id="MobiDB-lite"/>
    </source>
</evidence>
<gene>
    <name evidence="3" type="ORF">PLA107_034945</name>
</gene>
<name>A0AAD0PX43_PSEAV</name>
<keyword evidence="3" id="KW-0614">Plasmid</keyword>
<accession>A0AAD0PX43</accession>
<dbReference type="NCBIfam" id="NF041859">
    <property type="entry name" value="silencer_MvaTU"/>
    <property type="match status" value="1"/>
</dbReference>
<evidence type="ECO:0000313" key="4">
    <source>
        <dbReference type="Proteomes" id="UP000006426"/>
    </source>
</evidence>
<dbReference type="InterPro" id="IPR035616">
    <property type="entry name" value="MvaT_DBD"/>
</dbReference>
<organism evidence="3 4">
    <name type="scientific">Pseudomonas amygdali pv. lachrymans str. M301315</name>
    <dbReference type="NCBI Taxonomy" id="629260"/>
    <lineage>
        <taxon>Bacteria</taxon>
        <taxon>Pseudomonadati</taxon>
        <taxon>Pseudomonadota</taxon>
        <taxon>Gammaproteobacteria</taxon>
        <taxon>Pseudomonadales</taxon>
        <taxon>Pseudomonadaceae</taxon>
        <taxon>Pseudomonas</taxon>
        <taxon>Pseudomonas amygdali</taxon>
    </lineage>
</organism>
<dbReference type="GeneID" id="39473957"/>
<dbReference type="Proteomes" id="UP000006426">
    <property type="component" value="Plasmid pmppla107"/>
</dbReference>
<dbReference type="RefSeq" id="WP_005742480.1">
    <property type="nucleotide sequence ID" value="NZ_CP031226.1"/>
</dbReference>